<organism evidence="3 4">
    <name type="scientific">Sunxiuqinia elliptica</name>
    <dbReference type="NCBI Taxonomy" id="655355"/>
    <lineage>
        <taxon>Bacteria</taxon>
        <taxon>Pseudomonadati</taxon>
        <taxon>Bacteroidota</taxon>
        <taxon>Bacteroidia</taxon>
        <taxon>Marinilabiliales</taxon>
        <taxon>Prolixibacteraceae</taxon>
        <taxon>Sunxiuqinia</taxon>
    </lineage>
</organism>
<dbReference type="InterPro" id="IPR027385">
    <property type="entry name" value="Beta-barrel_OMP"/>
</dbReference>
<gene>
    <name evidence="3" type="ORF">DET52_101208</name>
</gene>
<protein>
    <submittedName>
        <fullName evidence="3">Outer membrane protein with beta-barrel domain</fullName>
    </submittedName>
</protein>
<accession>A0A4R6HA44</accession>
<feature type="domain" description="Outer membrane protein beta-barrel" evidence="2">
    <location>
        <begin position="8"/>
        <end position="144"/>
    </location>
</feature>
<dbReference type="Proteomes" id="UP000294848">
    <property type="component" value="Unassembled WGS sequence"/>
</dbReference>
<evidence type="ECO:0000313" key="4">
    <source>
        <dbReference type="Proteomes" id="UP000294848"/>
    </source>
</evidence>
<comment type="caution">
    <text evidence="3">The sequence shown here is derived from an EMBL/GenBank/DDBJ whole genome shotgun (WGS) entry which is preliminary data.</text>
</comment>
<dbReference type="Gene3D" id="2.40.160.20">
    <property type="match status" value="1"/>
</dbReference>
<evidence type="ECO:0000259" key="2">
    <source>
        <dbReference type="Pfam" id="PF13505"/>
    </source>
</evidence>
<name>A0A4R6HA44_9BACT</name>
<evidence type="ECO:0000256" key="1">
    <source>
        <dbReference type="ARBA" id="ARBA00022729"/>
    </source>
</evidence>
<dbReference type="OrthoDB" id="753046at2"/>
<keyword evidence="1" id="KW-0732">Signal</keyword>
<dbReference type="SUPFAM" id="SSF56925">
    <property type="entry name" value="OMPA-like"/>
    <property type="match status" value="1"/>
</dbReference>
<sequence>MTFLEIEGHSFNIQVNYKSNYFIQGYFDMSTINYKKDKIVVNGVVSSLDYKLNANNIGLDFGYTLPIRSFSPYAYIGAGVTFMDTPFIKSGTDSGEIIFGTKTKCFPQFNAAIGVDYEITRYFVLFGEIQYSSTFFKTSLDNQRLHGVSLLLGFKTPLWY</sequence>
<dbReference type="Pfam" id="PF13505">
    <property type="entry name" value="OMP_b-brl"/>
    <property type="match status" value="1"/>
</dbReference>
<dbReference type="AlphaFoldDB" id="A0A4R6HA44"/>
<dbReference type="InterPro" id="IPR011250">
    <property type="entry name" value="OMP/PagP_B-barrel"/>
</dbReference>
<proteinExistence type="predicted"/>
<reference evidence="3 4" key="1">
    <citation type="submission" date="2019-03" db="EMBL/GenBank/DDBJ databases">
        <title>Freshwater and sediment microbial communities from various areas in North America, analyzing microbe dynamics in response to fracking.</title>
        <authorList>
            <person name="Lamendella R."/>
        </authorList>
    </citation>
    <scope>NUCLEOTIDE SEQUENCE [LARGE SCALE GENOMIC DNA]</scope>
    <source>
        <strain evidence="3 4">114D</strain>
    </source>
</reference>
<dbReference type="EMBL" id="SNWI01000001">
    <property type="protein sequence ID" value="TDO04857.1"/>
    <property type="molecule type" value="Genomic_DNA"/>
</dbReference>
<dbReference type="RefSeq" id="WP_133463006.1">
    <property type="nucleotide sequence ID" value="NZ_SNWI01000001.1"/>
</dbReference>
<evidence type="ECO:0000313" key="3">
    <source>
        <dbReference type="EMBL" id="TDO04857.1"/>
    </source>
</evidence>